<evidence type="ECO:0000313" key="2">
    <source>
        <dbReference type="Proteomes" id="UP000077173"/>
    </source>
</evidence>
<dbReference type="EMBL" id="LSEF01000064">
    <property type="protein sequence ID" value="OAF15057.1"/>
    <property type="molecule type" value="Genomic_DNA"/>
</dbReference>
<proteinExistence type="predicted"/>
<reference evidence="1 2" key="1">
    <citation type="submission" date="2016-02" db="EMBL/GenBank/DDBJ databases">
        <title>Draft genome sequence of the strain BR 10247T Bradyrhizobium neotropicale isolated from nodules of Centrolobium paraense.</title>
        <authorList>
            <person name="Simoes-Araujo J.L."/>
            <person name="Barauna A.C."/>
            <person name="Silva K."/>
            <person name="Zilli J.E."/>
        </authorList>
    </citation>
    <scope>NUCLEOTIDE SEQUENCE [LARGE SCALE GENOMIC DNA]</scope>
    <source>
        <strain evidence="1 2">BR 10247</strain>
    </source>
</reference>
<name>A0A176Z3T6_9BRAD</name>
<evidence type="ECO:0000313" key="1">
    <source>
        <dbReference type="EMBL" id="OAF15057.1"/>
    </source>
</evidence>
<keyword evidence="2" id="KW-1185">Reference proteome</keyword>
<dbReference type="AlphaFoldDB" id="A0A176Z3T6"/>
<protein>
    <submittedName>
        <fullName evidence="1">Uncharacterized protein</fullName>
    </submittedName>
</protein>
<accession>A0A176Z3T6</accession>
<organism evidence="1 2">
    <name type="scientific">Bradyrhizobium neotropicale</name>
    <dbReference type="NCBI Taxonomy" id="1497615"/>
    <lineage>
        <taxon>Bacteria</taxon>
        <taxon>Pseudomonadati</taxon>
        <taxon>Pseudomonadota</taxon>
        <taxon>Alphaproteobacteria</taxon>
        <taxon>Hyphomicrobiales</taxon>
        <taxon>Nitrobacteraceae</taxon>
        <taxon>Bradyrhizobium</taxon>
    </lineage>
</organism>
<dbReference type="Proteomes" id="UP000077173">
    <property type="component" value="Unassembled WGS sequence"/>
</dbReference>
<gene>
    <name evidence="1" type="ORF">AXW67_17005</name>
</gene>
<sequence length="78" mass="8732">MKSVRYRVRRIEVHLANDAAMPKLHRPLQQMGVEQAAHTTASMLLGNDNPINIQKFVEPIAKPKEVTTVVTVGLLKCQ</sequence>
<comment type="caution">
    <text evidence="1">The sequence shown here is derived from an EMBL/GenBank/DDBJ whole genome shotgun (WGS) entry which is preliminary data.</text>
</comment>